<accession>A0ABQ7A8U9</accession>
<comment type="caution">
    <text evidence="2">The sequence shown here is derived from an EMBL/GenBank/DDBJ whole genome shotgun (WGS) entry which is preliminary data.</text>
</comment>
<name>A0ABQ7A8U9_BRACR</name>
<protein>
    <submittedName>
        <fullName evidence="2">Uncharacterized protein</fullName>
    </submittedName>
</protein>
<organism evidence="2 3">
    <name type="scientific">Brassica cretica</name>
    <name type="common">Mustard</name>
    <dbReference type="NCBI Taxonomy" id="69181"/>
    <lineage>
        <taxon>Eukaryota</taxon>
        <taxon>Viridiplantae</taxon>
        <taxon>Streptophyta</taxon>
        <taxon>Embryophyta</taxon>
        <taxon>Tracheophyta</taxon>
        <taxon>Spermatophyta</taxon>
        <taxon>Magnoliopsida</taxon>
        <taxon>eudicotyledons</taxon>
        <taxon>Gunneridae</taxon>
        <taxon>Pentapetalae</taxon>
        <taxon>rosids</taxon>
        <taxon>malvids</taxon>
        <taxon>Brassicales</taxon>
        <taxon>Brassicaceae</taxon>
        <taxon>Brassiceae</taxon>
        <taxon>Brassica</taxon>
    </lineage>
</organism>
<dbReference type="EMBL" id="QGKV02002055">
    <property type="protein sequence ID" value="KAF3494108.1"/>
    <property type="molecule type" value="Genomic_DNA"/>
</dbReference>
<feature type="region of interest" description="Disordered" evidence="1">
    <location>
        <begin position="1"/>
        <end position="23"/>
    </location>
</feature>
<proteinExistence type="predicted"/>
<dbReference type="Proteomes" id="UP000266723">
    <property type="component" value="Unassembled WGS sequence"/>
</dbReference>
<reference evidence="2 3" key="1">
    <citation type="journal article" date="2020" name="BMC Genomics">
        <title>Intraspecific diversification of the crop wild relative Brassica cretica Lam. using demographic model selection.</title>
        <authorList>
            <person name="Kioukis A."/>
            <person name="Michalopoulou V.A."/>
            <person name="Briers L."/>
            <person name="Pirintsos S."/>
            <person name="Studholme D.J."/>
            <person name="Pavlidis P."/>
            <person name="Sarris P.F."/>
        </authorList>
    </citation>
    <scope>NUCLEOTIDE SEQUENCE [LARGE SCALE GENOMIC DNA]</scope>
    <source>
        <strain evidence="3">cv. PFS-1207/04</strain>
    </source>
</reference>
<sequence length="62" mass="6892">MHHQRHHRYSIATLGQGKGKGNPLRHGNITLILTLLLDTETVPTAQSKTTGMTMTAYFTMRG</sequence>
<evidence type="ECO:0000256" key="1">
    <source>
        <dbReference type="SAM" id="MobiDB-lite"/>
    </source>
</evidence>
<evidence type="ECO:0000313" key="2">
    <source>
        <dbReference type="EMBL" id="KAF3494108.1"/>
    </source>
</evidence>
<keyword evidence="3" id="KW-1185">Reference proteome</keyword>
<gene>
    <name evidence="2" type="ORF">DY000_02052951</name>
</gene>
<evidence type="ECO:0000313" key="3">
    <source>
        <dbReference type="Proteomes" id="UP000266723"/>
    </source>
</evidence>